<gene>
    <name evidence="4" type="ORF">ACFQ35_01390</name>
</gene>
<dbReference type="PANTHER" id="PTHR12526:SF510">
    <property type="entry name" value="D-INOSITOL 3-PHOSPHATE GLYCOSYLTRANSFERASE"/>
    <property type="match status" value="1"/>
</dbReference>
<dbReference type="PANTHER" id="PTHR12526">
    <property type="entry name" value="GLYCOSYLTRANSFERASE"/>
    <property type="match status" value="1"/>
</dbReference>
<keyword evidence="2" id="KW-0808">Transferase</keyword>
<organism evidence="4 5">
    <name type="scientific">Pseudochrobactrum kiredjianiae</name>
    <dbReference type="NCBI Taxonomy" id="386305"/>
    <lineage>
        <taxon>Bacteria</taxon>
        <taxon>Pseudomonadati</taxon>
        <taxon>Pseudomonadota</taxon>
        <taxon>Alphaproteobacteria</taxon>
        <taxon>Hyphomicrobiales</taxon>
        <taxon>Brucellaceae</taxon>
        <taxon>Pseudochrobactrum</taxon>
    </lineage>
</organism>
<evidence type="ECO:0000256" key="2">
    <source>
        <dbReference type="ARBA" id="ARBA00022679"/>
    </source>
</evidence>
<dbReference type="RefSeq" id="WP_289388285.1">
    <property type="nucleotide sequence ID" value="NZ_JAUCBM010000010.1"/>
</dbReference>
<dbReference type="SUPFAM" id="SSF53756">
    <property type="entry name" value="UDP-Glycosyltransferase/glycogen phosphorylase"/>
    <property type="match status" value="1"/>
</dbReference>
<dbReference type="Gene3D" id="3.40.50.2000">
    <property type="entry name" value="Glycogen Phosphorylase B"/>
    <property type="match status" value="2"/>
</dbReference>
<comment type="caution">
    <text evidence="4">The sequence shown here is derived from an EMBL/GenBank/DDBJ whole genome shotgun (WGS) entry which is preliminary data.</text>
</comment>
<protein>
    <submittedName>
        <fullName evidence="4">Glycosyltransferase</fullName>
    </submittedName>
</protein>
<dbReference type="Pfam" id="PF00534">
    <property type="entry name" value="Glycos_transf_1"/>
    <property type="match status" value="1"/>
</dbReference>
<sequence>MADPVWFWQRIVSPHMAVLAAALAAQGRKVTYVAEQEMSADRAAQGWHAPDLGEANLRFAPTVNAVRAAVSDAPETSIHVCQGLRGNGLIGIAQKALAERGLRQWSIMETIDDSGWRGVLKRMEYRRVIRQWRSKLEGVLAIGHTTPHWLAACGIPPERIFPFAYFLPESHVQNMPNFDPAAPFRFLYVGQFIERKRVDFLLDALAKFMEVEFEVALIGSGPMETKLRDIADNKLPGRVKWLGKKPIGEIPSLMAGADCIVLPSRHDGWGAVLSEALMAGTPAICSDSCGAAGVVQAGGGAVFPAYDTQALGDILKGALTAGRQMAEQRKDLAAWARCLNAETGARYLEAVFTHAQDMTITVHPTVPWAHVFREQEAK</sequence>
<name>A0ABW3UYD7_9HYPH</name>
<keyword evidence="5" id="KW-1185">Reference proteome</keyword>
<dbReference type="Proteomes" id="UP001597263">
    <property type="component" value="Unassembled WGS sequence"/>
</dbReference>
<dbReference type="CDD" id="cd03801">
    <property type="entry name" value="GT4_PimA-like"/>
    <property type="match status" value="1"/>
</dbReference>
<evidence type="ECO:0000313" key="5">
    <source>
        <dbReference type="Proteomes" id="UP001597263"/>
    </source>
</evidence>
<reference evidence="5" key="1">
    <citation type="journal article" date="2019" name="Int. J. Syst. Evol. Microbiol.">
        <title>The Global Catalogue of Microorganisms (GCM) 10K type strain sequencing project: providing services to taxonomists for standard genome sequencing and annotation.</title>
        <authorList>
            <consortium name="The Broad Institute Genomics Platform"/>
            <consortium name="The Broad Institute Genome Sequencing Center for Infectious Disease"/>
            <person name="Wu L."/>
            <person name="Ma J."/>
        </authorList>
    </citation>
    <scope>NUCLEOTIDE SEQUENCE [LARGE SCALE GENOMIC DNA]</scope>
    <source>
        <strain evidence="5">CCUG 49584</strain>
    </source>
</reference>
<dbReference type="InterPro" id="IPR001296">
    <property type="entry name" value="Glyco_trans_1"/>
</dbReference>
<evidence type="ECO:0000256" key="1">
    <source>
        <dbReference type="ARBA" id="ARBA00022676"/>
    </source>
</evidence>
<feature type="domain" description="Glycosyl transferase family 1" evidence="3">
    <location>
        <begin position="183"/>
        <end position="329"/>
    </location>
</feature>
<evidence type="ECO:0000259" key="3">
    <source>
        <dbReference type="Pfam" id="PF00534"/>
    </source>
</evidence>
<evidence type="ECO:0000313" key="4">
    <source>
        <dbReference type="EMBL" id="MFD1225845.1"/>
    </source>
</evidence>
<accession>A0ABW3UYD7</accession>
<keyword evidence="1" id="KW-0328">Glycosyltransferase</keyword>
<dbReference type="EMBL" id="JBHTMA010000004">
    <property type="protein sequence ID" value="MFD1225845.1"/>
    <property type="molecule type" value="Genomic_DNA"/>
</dbReference>
<proteinExistence type="predicted"/>